<organism evidence="1 2">
    <name type="scientific">Ardenticatena maritima</name>
    <dbReference type="NCBI Taxonomy" id="872965"/>
    <lineage>
        <taxon>Bacteria</taxon>
        <taxon>Bacillati</taxon>
        <taxon>Chloroflexota</taxon>
        <taxon>Ardenticatenia</taxon>
        <taxon>Ardenticatenales</taxon>
        <taxon>Ardenticatenaceae</taxon>
        <taxon>Ardenticatena</taxon>
    </lineage>
</organism>
<evidence type="ECO:0000313" key="1">
    <source>
        <dbReference type="EMBL" id="GAP63119.1"/>
    </source>
</evidence>
<dbReference type="Proteomes" id="UP000037784">
    <property type="component" value="Unassembled WGS sequence"/>
</dbReference>
<reference evidence="2" key="1">
    <citation type="submission" date="2015-08" db="EMBL/GenBank/DDBJ databases">
        <title>Draft Genome Sequence of a Heterotrophic Facultative Anaerobic Bacterium Ardenticatena maritima Strain 110S.</title>
        <authorList>
            <person name="Kawaichi S."/>
            <person name="Yoshida T."/>
            <person name="Sako Y."/>
            <person name="Nakamura R."/>
        </authorList>
    </citation>
    <scope>NUCLEOTIDE SEQUENCE [LARGE SCALE GENOMIC DNA]</scope>
    <source>
        <strain evidence="2">110S</strain>
    </source>
</reference>
<proteinExistence type="predicted"/>
<dbReference type="EMBL" id="BBZA01000116">
    <property type="protein sequence ID" value="GAP63119.1"/>
    <property type="molecule type" value="Genomic_DNA"/>
</dbReference>
<name>A0A0M8K9B8_9CHLR</name>
<evidence type="ECO:0000313" key="2">
    <source>
        <dbReference type="Proteomes" id="UP000037784"/>
    </source>
</evidence>
<comment type="caution">
    <text evidence="1">The sequence shown here is derived from an EMBL/GenBank/DDBJ whole genome shotgun (WGS) entry which is preliminary data.</text>
</comment>
<dbReference type="AlphaFoldDB" id="A0A0M8K9B8"/>
<protein>
    <submittedName>
        <fullName evidence="1">Uncharacterized protein</fullName>
    </submittedName>
</protein>
<gene>
    <name evidence="1" type="ORF">ARMA_1542</name>
</gene>
<sequence length="51" mass="5829">MFVCAYFSSCIFQFSAFLSKGSPSHCIGFSKAHKIAFFSHPNMRLFHHRGD</sequence>
<keyword evidence="2" id="KW-1185">Reference proteome</keyword>
<dbReference type="InParanoid" id="A0A0M8K9B8"/>
<accession>A0A0M8K9B8</accession>